<evidence type="ECO:0000313" key="3">
    <source>
        <dbReference type="Proteomes" id="UP000030755"/>
    </source>
</evidence>
<dbReference type="AlphaFoldDB" id="A0A075B022"/>
<dbReference type="Proteomes" id="UP000030755">
    <property type="component" value="Unassembled WGS sequence"/>
</dbReference>
<reference evidence="1 3" key="1">
    <citation type="journal article" date="2013" name="Curr. Biol.">
        <title>Shared signatures of parasitism and phylogenomics unite Cryptomycota and microsporidia.</title>
        <authorList>
            <person name="James T.Y."/>
            <person name="Pelin A."/>
            <person name="Bonen L."/>
            <person name="Ahrendt S."/>
            <person name="Sain D."/>
            <person name="Corradi N."/>
            <person name="Stajich J.E."/>
        </authorList>
    </citation>
    <scope>NUCLEOTIDE SEQUENCE [LARGE SCALE GENOMIC DNA]</scope>
    <source>
        <strain evidence="1 3">CSF55</strain>
        <strain evidence="1 3">CSF55</strain>
    </source>
</reference>
<evidence type="ECO:0000313" key="1">
    <source>
        <dbReference type="EMBL" id="EPZ34124.1"/>
    </source>
</evidence>
<dbReference type="Proteomes" id="UP000281549">
    <property type="component" value="Unassembled WGS sequence"/>
</dbReference>
<reference evidence="4" key="2">
    <citation type="journal article" date="2018" name="Nat. Microbiol.">
        <title>Leveraging single-cell genomics to expand the fungal tree of life.</title>
        <authorList>
            <person name="Ahrendt S.R."/>
            <person name="Quandt C.A."/>
            <person name="Ciobanu D."/>
            <person name="Clum A."/>
            <person name="Salamov A."/>
            <person name="Andreopoulos B."/>
            <person name="Cheng J.F."/>
            <person name="Woyke T."/>
            <person name="Pelin A."/>
            <person name="Henrissat B."/>
            <person name="Reynolds N.K."/>
            <person name="Benny G.L."/>
            <person name="Smith M.E."/>
            <person name="James T.Y."/>
            <person name="Grigoriev I.V."/>
        </authorList>
    </citation>
    <scope>NUCLEOTIDE SEQUENCE [LARGE SCALE GENOMIC DNA]</scope>
    <source>
        <strain evidence="4">CSF55</strain>
    </source>
</reference>
<gene>
    <name evidence="1" type="ORF">O9G_004825</name>
    <name evidence="2" type="ORF">ROZALSC1DRAFT_28932</name>
</gene>
<dbReference type="EMBL" id="ML005216">
    <property type="protein sequence ID" value="RKP19473.1"/>
    <property type="molecule type" value="Genomic_DNA"/>
</dbReference>
<proteinExistence type="predicted"/>
<accession>A0A075B022</accession>
<protein>
    <submittedName>
        <fullName evidence="1">Uncharacterized protein</fullName>
    </submittedName>
</protein>
<keyword evidence="3" id="KW-1185">Reference proteome</keyword>
<evidence type="ECO:0000313" key="2">
    <source>
        <dbReference type="EMBL" id="RKP19473.1"/>
    </source>
</evidence>
<reference evidence="2" key="3">
    <citation type="submission" date="2018-08" db="EMBL/GenBank/DDBJ databases">
        <title>Leveraging single-cell genomics to expand the Fungal Tree of Life.</title>
        <authorList>
            <consortium name="DOE Joint Genome Institute"/>
            <person name="Ahrendt S.R."/>
            <person name="Quandt C.A."/>
            <person name="Ciobanu D."/>
            <person name="Clum A."/>
            <person name="Salamov A."/>
            <person name="Andreopoulos B."/>
            <person name="Cheng J.-F."/>
            <person name="Woyke T."/>
            <person name="Pelin A."/>
            <person name="Henrissat B."/>
            <person name="Reynolds N."/>
            <person name="Benny G.L."/>
            <person name="Smith M.E."/>
            <person name="James T.Y."/>
            <person name="Grigoriev I.V."/>
        </authorList>
    </citation>
    <scope>NUCLEOTIDE SEQUENCE</scope>
    <source>
        <strain evidence="2">CSF55</strain>
    </source>
</reference>
<name>A0A075B022_ROZAC</name>
<dbReference type="HOGENOM" id="CLU_1732522_0_0_1"/>
<sequence>MPKIKMPENTRALPAQNLDDGSTFQIINPPVTELEKKAELMIPVAWPKPIEVEEVPEDVLNQIRNERKNDPRKNNVVNLAQKYGVSQRFIMRNASLKSLGIDKKSLETETVKKEITDVEKLTYQWRYEKVKALKRRYLERTSFIGRLDYVK</sequence>
<evidence type="ECO:0000313" key="4">
    <source>
        <dbReference type="Proteomes" id="UP000281549"/>
    </source>
</evidence>
<organism evidence="1 3">
    <name type="scientific">Rozella allomycis (strain CSF55)</name>
    <dbReference type="NCBI Taxonomy" id="988480"/>
    <lineage>
        <taxon>Eukaryota</taxon>
        <taxon>Fungi</taxon>
        <taxon>Fungi incertae sedis</taxon>
        <taxon>Cryptomycota</taxon>
        <taxon>Cryptomycota incertae sedis</taxon>
        <taxon>Rozella</taxon>
    </lineage>
</organism>
<dbReference type="EMBL" id="KE560988">
    <property type="protein sequence ID" value="EPZ34124.1"/>
    <property type="molecule type" value="Genomic_DNA"/>
</dbReference>